<dbReference type="InterPro" id="IPR035919">
    <property type="entry name" value="EAL_sf"/>
</dbReference>
<dbReference type="GeneID" id="77343246"/>
<dbReference type="CDD" id="cd01948">
    <property type="entry name" value="EAL"/>
    <property type="match status" value="1"/>
</dbReference>
<feature type="domain" description="EAL" evidence="1">
    <location>
        <begin position="1"/>
        <end position="245"/>
    </location>
</feature>
<dbReference type="EMBL" id="VZPX01000028">
    <property type="protein sequence ID" value="KAB0479166.1"/>
    <property type="molecule type" value="Genomic_DNA"/>
</dbReference>
<dbReference type="RefSeq" id="WP_137408003.1">
    <property type="nucleotide sequence ID" value="NZ_AP025466.1"/>
</dbReference>
<name>A0A7V7NTG0_9VIBR</name>
<comment type="caution">
    <text evidence="2">The sequence shown here is derived from an EMBL/GenBank/DDBJ whole genome shotgun (WGS) entry which is preliminary data.</text>
</comment>
<evidence type="ECO:0000313" key="3">
    <source>
        <dbReference type="Proteomes" id="UP000423756"/>
    </source>
</evidence>
<evidence type="ECO:0000313" key="2">
    <source>
        <dbReference type="EMBL" id="KAB0479166.1"/>
    </source>
</evidence>
<dbReference type="GO" id="GO:0071111">
    <property type="term" value="F:cyclic-guanylate-specific phosphodiesterase activity"/>
    <property type="evidence" value="ECO:0007669"/>
    <property type="project" value="InterPro"/>
</dbReference>
<sequence>MQFIAKYQDLTLRSVYQPIFDRSMCQIGVEALVRISNSNGESIRPDHFFHSDETSNADKINVERLSRAIHIRNFAQSTVRHLQLFLNVLPNVGELFAAKKVSESLLAKRLHELNLSCDQIVMELVELSVDSEEKLKLAATSLADNGFQIAVDDFGTQASTESRVLHIAPHIIKVDRSVMLKFEEGDTSDMELAISLAESINAKTVIEGIETQQQLEHMQELGFDMFQGYHLAMPQSIELDLQLAM</sequence>
<reference evidence="2 3" key="1">
    <citation type="submission" date="2019-09" db="EMBL/GenBank/DDBJ databases">
        <title>Draft genome sequences of 48 bacterial type strains from the CCUG.</title>
        <authorList>
            <person name="Tunovic T."/>
            <person name="Pineiro-Iglesias B."/>
            <person name="Unosson C."/>
            <person name="Inganas E."/>
            <person name="Ohlen M."/>
            <person name="Cardew S."/>
            <person name="Jensie-Markopoulos S."/>
            <person name="Salva-Serra F."/>
            <person name="Jaen-Luchoro D."/>
            <person name="Karlsson R."/>
            <person name="Svensson-Stadler L."/>
            <person name="Chun J."/>
            <person name="Moore E."/>
        </authorList>
    </citation>
    <scope>NUCLEOTIDE SEQUENCE [LARGE SCALE GENOMIC DNA]</scope>
    <source>
        <strain evidence="2 3">CCUG 48643</strain>
    </source>
</reference>
<dbReference type="PANTHER" id="PTHR33121">
    <property type="entry name" value="CYCLIC DI-GMP PHOSPHODIESTERASE PDEF"/>
    <property type="match status" value="1"/>
</dbReference>
<evidence type="ECO:0000259" key="1">
    <source>
        <dbReference type="PROSITE" id="PS50883"/>
    </source>
</evidence>
<dbReference type="Proteomes" id="UP000423756">
    <property type="component" value="Unassembled WGS sequence"/>
</dbReference>
<dbReference type="PANTHER" id="PTHR33121:SF76">
    <property type="entry name" value="SIGNALING PROTEIN"/>
    <property type="match status" value="1"/>
</dbReference>
<dbReference type="InterPro" id="IPR050706">
    <property type="entry name" value="Cyclic-di-GMP_PDE-like"/>
</dbReference>
<proteinExistence type="predicted"/>
<dbReference type="PROSITE" id="PS50883">
    <property type="entry name" value="EAL"/>
    <property type="match status" value="1"/>
</dbReference>
<dbReference type="Gene3D" id="3.20.20.450">
    <property type="entry name" value="EAL domain"/>
    <property type="match status" value="1"/>
</dbReference>
<accession>A0A7V7NTG0</accession>
<gene>
    <name evidence="2" type="ORF">F7Q91_14095</name>
</gene>
<dbReference type="SMART" id="SM00052">
    <property type="entry name" value="EAL"/>
    <property type="match status" value="1"/>
</dbReference>
<protein>
    <submittedName>
        <fullName evidence="2">EAL domain-containing protein</fullName>
    </submittedName>
</protein>
<dbReference type="AlphaFoldDB" id="A0A7V7NTG0"/>
<organism evidence="2 3">
    <name type="scientific">Vibrio chagasii</name>
    <dbReference type="NCBI Taxonomy" id="170679"/>
    <lineage>
        <taxon>Bacteria</taxon>
        <taxon>Pseudomonadati</taxon>
        <taxon>Pseudomonadota</taxon>
        <taxon>Gammaproteobacteria</taxon>
        <taxon>Vibrionales</taxon>
        <taxon>Vibrionaceae</taxon>
        <taxon>Vibrio</taxon>
    </lineage>
</organism>
<dbReference type="Pfam" id="PF00563">
    <property type="entry name" value="EAL"/>
    <property type="match status" value="1"/>
</dbReference>
<dbReference type="SUPFAM" id="SSF141868">
    <property type="entry name" value="EAL domain-like"/>
    <property type="match status" value="1"/>
</dbReference>
<dbReference type="InterPro" id="IPR001633">
    <property type="entry name" value="EAL_dom"/>
</dbReference>